<dbReference type="PANTHER" id="PTHR10039:SF16">
    <property type="entry name" value="GPI INOSITOL-DEACYLASE"/>
    <property type="match status" value="1"/>
</dbReference>
<dbReference type="OrthoDB" id="1577640at2759"/>
<dbReference type="Proteomes" id="UP000800094">
    <property type="component" value="Unassembled WGS sequence"/>
</dbReference>
<dbReference type="PANTHER" id="PTHR10039">
    <property type="entry name" value="AMELOGENIN"/>
    <property type="match status" value="1"/>
</dbReference>
<reference evidence="3" key="1">
    <citation type="journal article" date="2020" name="Stud. Mycol.">
        <title>101 Dothideomycetes genomes: a test case for predicting lifestyles and emergence of pathogens.</title>
        <authorList>
            <person name="Haridas S."/>
            <person name="Albert R."/>
            <person name="Binder M."/>
            <person name="Bloem J."/>
            <person name="Labutti K."/>
            <person name="Salamov A."/>
            <person name="Andreopoulos B."/>
            <person name="Baker S."/>
            <person name="Barry K."/>
            <person name="Bills G."/>
            <person name="Bluhm B."/>
            <person name="Cannon C."/>
            <person name="Castanera R."/>
            <person name="Culley D."/>
            <person name="Daum C."/>
            <person name="Ezra D."/>
            <person name="Gonzalez J."/>
            <person name="Henrissat B."/>
            <person name="Kuo A."/>
            <person name="Liang C."/>
            <person name="Lipzen A."/>
            <person name="Lutzoni F."/>
            <person name="Magnuson J."/>
            <person name="Mondo S."/>
            <person name="Nolan M."/>
            <person name="Ohm R."/>
            <person name="Pangilinan J."/>
            <person name="Park H.-J."/>
            <person name="Ramirez L."/>
            <person name="Alfaro M."/>
            <person name="Sun H."/>
            <person name="Tritt A."/>
            <person name="Yoshinaga Y."/>
            <person name="Zwiers L.-H."/>
            <person name="Turgeon B."/>
            <person name="Goodwin S."/>
            <person name="Spatafora J."/>
            <person name="Crous P."/>
            <person name="Grigoriev I."/>
        </authorList>
    </citation>
    <scope>NUCLEOTIDE SEQUENCE</scope>
    <source>
        <strain evidence="3">CBS 122368</strain>
    </source>
</reference>
<dbReference type="RefSeq" id="XP_033691517.1">
    <property type="nucleotide sequence ID" value="XM_033820931.1"/>
</dbReference>
<keyword evidence="1" id="KW-0677">Repeat</keyword>
<evidence type="ECO:0000313" key="3">
    <source>
        <dbReference type="EMBL" id="KAF2256513.1"/>
    </source>
</evidence>
<feature type="domain" description="Nephrocystin 3-like N-terminal" evidence="2">
    <location>
        <begin position="197"/>
        <end position="364"/>
    </location>
</feature>
<dbReference type="AlphaFoldDB" id="A0A6A6J4U6"/>
<name>A0A6A6J4U6_9PLEO</name>
<proteinExistence type="predicted"/>
<accession>A0A6A6J4U6</accession>
<dbReference type="Gene3D" id="1.25.40.20">
    <property type="entry name" value="Ankyrin repeat-containing domain"/>
    <property type="match status" value="1"/>
</dbReference>
<dbReference type="GeneID" id="54574261"/>
<evidence type="ECO:0000259" key="2">
    <source>
        <dbReference type="Pfam" id="PF24883"/>
    </source>
</evidence>
<dbReference type="InterPro" id="IPR036770">
    <property type="entry name" value="Ankyrin_rpt-contain_sf"/>
</dbReference>
<dbReference type="SUPFAM" id="SSF48403">
    <property type="entry name" value="Ankyrin repeat"/>
    <property type="match status" value="1"/>
</dbReference>
<evidence type="ECO:0000313" key="4">
    <source>
        <dbReference type="Proteomes" id="UP000800094"/>
    </source>
</evidence>
<sequence>MSGLEVASAVAGFISLGIESCKLLIEFYSSWSSFREDMKDLVNDLKHFERVQALFRTICEDGTFQGDLSVDVEEEIKLFGEAIKKLQQKLDKIKASDVPKTALEKAMWRGRRLRYPFLESTIQKLRETVERAVDHFREYIAISTQRYSSSANQSLIDVLKALNESQLDLKFEKVFAAIPAPLDQKKLRACRESRTAGTGQWILQSESYESWKDGAIDKVWLSGLPGCGKSVLCSVIIDDLESSLPDAEHIVIYHFFDYTDPATGRLMSLITAILHRICCRLGKKSTTTILDNLLQKLERNYWQYQPTTEDLEDAAEVAFRMASAYHLHLVVDGLDECEELNAVLEWLTNSWEIDGKVMWFLTSRPDPVIESSMKPCARILAADLTGISHDLRLFLQQQMGAEPMLKDVSFGSKSKIEETVLLRSDGVLFRYASCALQRLKDCFDEDEIEEELDSLPRGINGIYDDALSQITEKHQIKAATLLKWLLVSMRPLRMEEVVDCLLVDERDGRLVVNSRKRTSHAALFRLCPLLISTYDTFFWDPKDETQFRTTVFHLAHASVKEYLFRDWLTVPSTPLFRTTEAACQDLVAETRALFLLEQAKPRSERRLRPKNFQLLTLNLAPIGDSSRYTGKAEARVDLVSEDVYDTFPILAYAAKYWPLHVQKCSECIQARDEMPLELPSVMELLTSEELMTNSWELYHQRTPEYSIYNWRRNQHLKSEQQGSGHVSSFKTRKEECVRDLPSNVVVDVPSLYAAVFFRLRPVVRWLLDKGLVYDGSRRRLPSALQLAIIRGFPEIAKDLVEAGSDVNEKIGAGYNHSSPIQAAIASDDAEMLRYLCARVPGGDILQTLSGNAMALAISEGTEIVVESILNILPADSVESWVHDAIELSLCRTGTKDKTIKVLLDKAEALYTKSDAKGIISPSAVMFAARRPSILERCPPMSPVLDDVSLNTALLGLGTSFFFGEQLFRLTRGILQKARPGNFIWSATIGQFVLLRQPKSLFLLLARTDLPEPELEIFADKAWGSGLQFPGLIGFDYNTPRITKLLVDSIHAVPTDRTLDCYLADWMIARHAGTKPPILVLDPPIAIHWSAFNEWNHDPGTPENNLQPWGEIIISVEQLKGRSDDGMLNVTVKSLEEVERESTVELLNNRETRSVASSGSYLFPWYGGIPASCNSLEGALYKGPWEAP</sequence>
<gene>
    <name evidence="3" type="ORF">BU26DRAFT_23502</name>
</gene>
<keyword evidence="4" id="KW-1185">Reference proteome</keyword>
<protein>
    <recommendedName>
        <fullName evidence="2">Nephrocystin 3-like N-terminal domain-containing protein</fullName>
    </recommendedName>
</protein>
<dbReference type="InterPro" id="IPR027417">
    <property type="entry name" value="P-loop_NTPase"/>
</dbReference>
<dbReference type="Gene3D" id="3.40.50.300">
    <property type="entry name" value="P-loop containing nucleotide triphosphate hydrolases"/>
    <property type="match status" value="1"/>
</dbReference>
<dbReference type="SUPFAM" id="SSF52540">
    <property type="entry name" value="P-loop containing nucleoside triphosphate hydrolases"/>
    <property type="match status" value="1"/>
</dbReference>
<dbReference type="Pfam" id="PF24883">
    <property type="entry name" value="NPHP3_N"/>
    <property type="match status" value="1"/>
</dbReference>
<dbReference type="InterPro" id="IPR002110">
    <property type="entry name" value="Ankyrin_rpt"/>
</dbReference>
<dbReference type="InterPro" id="IPR056884">
    <property type="entry name" value="NPHP3-like_N"/>
</dbReference>
<dbReference type="SMART" id="SM00248">
    <property type="entry name" value="ANK"/>
    <property type="match status" value="2"/>
</dbReference>
<evidence type="ECO:0000256" key="1">
    <source>
        <dbReference type="ARBA" id="ARBA00022737"/>
    </source>
</evidence>
<organism evidence="3 4">
    <name type="scientific">Trematosphaeria pertusa</name>
    <dbReference type="NCBI Taxonomy" id="390896"/>
    <lineage>
        <taxon>Eukaryota</taxon>
        <taxon>Fungi</taxon>
        <taxon>Dikarya</taxon>
        <taxon>Ascomycota</taxon>
        <taxon>Pezizomycotina</taxon>
        <taxon>Dothideomycetes</taxon>
        <taxon>Pleosporomycetidae</taxon>
        <taxon>Pleosporales</taxon>
        <taxon>Massarineae</taxon>
        <taxon>Trematosphaeriaceae</taxon>
        <taxon>Trematosphaeria</taxon>
    </lineage>
</organism>
<dbReference type="EMBL" id="ML987189">
    <property type="protein sequence ID" value="KAF2256513.1"/>
    <property type="molecule type" value="Genomic_DNA"/>
</dbReference>